<sequence>MSYGKWLGVCALTAVLLSGCAAGSQGQTGTASANAAPPAAASTQQGHEAKQAPEGKAPMQMNEQERQMVMTFQTLLRMDKADGLALTKEQAQTMLPVVQDSITKKELSADAKAKLLEKLTANQKKYIDDAAANMQNRPERGQMTDEQRKKMSEAGQNAPSGQGSKGNAAEQGNAADRAPRQGNKGNAADQSNKNEANKQGGNSDRPGRGGGFANAGEQLVELLQSKTK</sequence>
<evidence type="ECO:0000313" key="3">
    <source>
        <dbReference type="EMBL" id="CAG7632093.1"/>
    </source>
</evidence>
<comment type="caution">
    <text evidence="3">The sequence shown here is derived from an EMBL/GenBank/DDBJ whole genome shotgun (WGS) entry which is preliminary data.</text>
</comment>
<feature type="compositionally biased region" description="Basic and acidic residues" evidence="1">
    <location>
        <begin position="137"/>
        <end position="152"/>
    </location>
</feature>
<feature type="compositionally biased region" description="Low complexity" evidence="1">
    <location>
        <begin position="31"/>
        <end position="42"/>
    </location>
</feature>
<feature type="region of interest" description="Disordered" evidence="1">
    <location>
        <begin position="129"/>
        <end position="228"/>
    </location>
</feature>
<feature type="signal peptide" evidence="2">
    <location>
        <begin position="1"/>
        <end position="21"/>
    </location>
</feature>
<gene>
    <name evidence="3" type="ORF">PAESOLCIP111_03346</name>
</gene>
<proteinExistence type="predicted"/>
<dbReference type="EMBL" id="CAJVAS010000014">
    <property type="protein sequence ID" value="CAG7632093.1"/>
    <property type="molecule type" value="Genomic_DNA"/>
</dbReference>
<evidence type="ECO:0008006" key="5">
    <source>
        <dbReference type="Google" id="ProtNLM"/>
    </source>
</evidence>
<name>A0A916NQW4_9BACL</name>
<evidence type="ECO:0000313" key="4">
    <source>
        <dbReference type="Proteomes" id="UP000693672"/>
    </source>
</evidence>
<dbReference type="AlphaFoldDB" id="A0A916NQW4"/>
<organism evidence="3 4">
    <name type="scientific">Paenibacillus solanacearum</name>
    <dbReference type="NCBI Taxonomy" id="2048548"/>
    <lineage>
        <taxon>Bacteria</taxon>
        <taxon>Bacillati</taxon>
        <taxon>Bacillota</taxon>
        <taxon>Bacilli</taxon>
        <taxon>Bacillales</taxon>
        <taxon>Paenibacillaceae</taxon>
        <taxon>Paenibacillus</taxon>
    </lineage>
</organism>
<dbReference type="RefSeq" id="WP_218093106.1">
    <property type="nucleotide sequence ID" value="NZ_CAJVAS010000014.1"/>
</dbReference>
<evidence type="ECO:0000256" key="2">
    <source>
        <dbReference type="SAM" id="SignalP"/>
    </source>
</evidence>
<evidence type="ECO:0000256" key="1">
    <source>
        <dbReference type="SAM" id="MobiDB-lite"/>
    </source>
</evidence>
<feature type="chain" id="PRO_5038625933" description="Lipoprotein" evidence="2">
    <location>
        <begin position="22"/>
        <end position="228"/>
    </location>
</feature>
<dbReference type="PROSITE" id="PS51257">
    <property type="entry name" value="PROKAR_LIPOPROTEIN"/>
    <property type="match status" value="1"/>
</dbReference>
<feature type="region of interest" description="Disordered" evidence="1">
    <location>
        <begin position="26"/>
        <end position="60"/>
    </location>
</feature>
<reference evidence="3" key="1">
    <citation type="submission" date="2021-06" db="EMBL/GenBank/DDBJ databases">
        <authorList>
            <person name="Criscuolo A."/>
        </authorList>
    </citation>
    <scope>NUCLEOTIDE SEQUENCE</scope>
    <source>
        <strain evidence="3">CIP111600</strain>
    </source>
</reference>
<dbReference type="Proteomes" id="UP000693672">
    <property type="component" value="Unassembled WGS sequence"/>
</dbReference>
<keyword evidence="2" id="KW-0732">Signal</keyword>
<accession>A0A916NQW4</accession>
<feature type="compositionally biased region" description="Polar residues" evidence="1">
    <location>
        <begin position="188"/>
        <end position="199"/>
    </location>
</feature>
<protein>
    <recommendedName>
        <fullName evidence="5">Lipoprotein</fullName>
    </recommendedName>
</protein>
<keyword evidence="4" id="KW-1185">Reference proteome</keyword>